<reference evidence="1 2" key="1">
    <citation type="submission" date="2024-04" db="EMBL/GenBank/DDBJ databases">
        <authorList>
            <person name="Fracassetti M."/>
        </authorList>
    </citation>
    <scope>NUCLEOTIDE SEQUENCE [LARGE SCALE GENOMIC DNA]</scope>
</reference>
<accession>A0AAV2FYV7</accession>
<gene>
    <name evidence="1" type="ORF">LTRI10_LOCUS43163</name>
</gene>
<evidence type="ECO:0000313" key="1">
    <source>
        <dbReference type="EMBL" id="CAL1403217.1"/>
    </source>
</evidence>
<sequence length="90" mass="9301">MPSPPSASSSVGRLLLVVVGHGGEKWICNSAPGLAPSSGFERGRLRQRRCPLLLGVVALSFGVGAGLEEVKEGGSGGVWFWREGVGRGRG</sequence>
<dbReference type="AlphaFoldDB" id="A0AAV2FYV7"/>
<dbReference type="EMBL" id="OZ034820">
    <property type="protein sequence ID" value="CAL1403217.1"/>
    <property type="molecule type" value="Genomic_DNA"/>
</dbReference>
<organism evidence="1 2">
    <name type="scientific">Linum trigynum</name>
    <dbReference type="NCBI Taxonomy" id="586398"/>
    <lineage>
        <taxon>Eukaryota</taxon>
        <taxon>Viridiplantae</taxon>
        <taxon>Streptophyta</taxon>
        <taxon>Embryophyta</taxon>
        <taxon>Tracheophyta</taxon>
        <taxon>Spermatophyta</taxon>
        <taxon>Magnoliopsida</taxon>
        <taxon>eudicotyledons</taxon>
        <taxon>Gunneridae</taxon>
        <taxon>Pentapetalae</taxon>
        <taxon>rosids</taxon>
        <taxon>fabids</taxon>
        <taxon>Malpighiales</taxon>
        <taxon>Linaceae</taxon>
        <taxon>Linum</taxon>
    </lineage>
</organism>
<name>A0AAV2FYV7_9ROSI</name>
<keyword evidence="2" id="KW-1185">Reference proteome</keyword>
<proteinExistence type="predicted"/>
<dbReference type="Proteomes" id="UP001497516">
    <property type="component" value="Chromosome 7"/>
</dbReference>
<evidence type="ECO:0000313" key="2">
    <source>
        <dbReference type="Proteomes" id="UP001497516"/>
    </source>
</evidence>
<protein>
    <submittedName>
        <fullName evidence="1">Uncharacterized protein</fullName>
    </submittedName>
</protein>